<dbReference type="PANTHER" id="PTHR44520">
    <property type="entry name" value="RESPONSE REGULATOR RCP1-RELATED"/>
    <property type="match status" value="1"/>
</dbReference>
<dbReference type="PROSITE" id="PS50110">
    <property type="entry name" value="RESPONSE_REGULATORY"/>
    <property type="match status" value="1"/>
</dbReference>
<dbReference type="Gene3D" id="3.40.50.2300">
    <property type="match status" value="1"/>
</dbReference>
<dbReference type="PANTHER" id="PTHR44520:SF2">
    <property type="entry name" value="RESPONSE REGULATOR RCP1"/>
    <property type="match status" value="1"/>
</dbReference>
<keyword evidence="1" id="KW-0597">Phosphoprotein</keyword>
<dbReference type="SMART" id="SM00448">
    <property type="entry name" value="REC"/>
    <property type="match status" value="1"/>
</dbReference>
<dbReference type="GO" id="GO:0000160">
    <property type="term" value="P:phosphorelay signal transduction system"/>
    <property type="evidence" value="ECO:0007669"/>
    <property type="project" value="InterPro"/>
</dbReference>
<dbReference type="EMBL" id="JACHFE010000003">
    <property type="protein sequence ID" value="MBB5321071.1"/>
    <property type="molecule type" value="Genomic_DNA"/>
</dbReference>
<dbReference type="RefSeq" id="WP_183701681.1">
    <property type="nucleotide sequence ID" value="NZ_JACHFE010000003.1"/>
</dbReference>
<gene>
    <name evidence="3" type="ORF">HNR38_001557</name>
</gene>
<reference evidence="3 4" key="1">
    <citation type="submission" date="2020-08" db="EMBL/GenBank/DDBJ databases">
        <title>Genomic Encyclopedia of Type Strains, Phase IV (KMG-IV): sequencing the most valuable type-strain genomes for metagenomic binning, comparative biology and taxonomic classification.</title>
        <authorList>
            <person name="Goeker M."/>
        </authorList>
    </citation>
    <scope>NUCLEOTIDE SEQUENCE [LARGE SCALE GENOMIC DNA]</scope>
    <source>
        <strain evidence="3 4">DSM 22359</strain>
    </source>
</reference>
<dbReference type="InterPro" id="IPR001789">
    <property type="entry name" value="Sig_transdc_resp-reg_receiver"/>
</dbReference>
<comment type="caution">
    <text evidence="3">The sequence shown here is derived from an EMBL/GenBank/DDBJ whole genome shotgun (WGS) entry which is preliminary data.</text>
</comment>
<protein>
    <submittedName>
        <fullName evidence="3">CheY-like chemotaxis protein</fullName>
    </submittedName>
</protein>
<evidence type="ECO:0000259" key="2">
    <source>
        <dbReference type="PROSITE" id="PS50110"/>
    </source>
</evidence>
<organism evidence="3 4">
    <name type="scientific">Marinobacter oulmenensis</name>
    <dbReference type="NCBI Taxonomy" id="643747"/>
    <lineage>
        <taxon>Bacteria</taxon>
        <taxon>Pseudomonadati</taxon>
        <taxon>Pseudomonadota</taxon>
        <taxon>Gammaproteobacteria</taxon>
        <taxon>Pseudomonadales</taxon>
        <taxon>Marinobacteraceae</taxon>
        <taxon>Marinobacter</taxon>
    </lineage>
</organism>
<evidence type="ECO:0000313" key="3">
    <source>
        <dbReference type="EMBL" id="MBB5321071.1"/>
    </source>
</evidence>
<keyword evidence="4" id="KW-1185">Reference proteome</keyword>
<name>A0A840UED8_9GAMM</name>
<dbReference type="Proteomes" id="UP000591735">
    <property type="component" value="Unassembled WGS sequence"/>
</dbReference>
<dbReference type="AlphaFoldDB" id="A0A840UED8"/>
<dbReference type="InterPro" id="IPR052893">
    <property type="entry name" value="TCS_response_regulator"/>
</dbReference>
<evidence type="ECO:0000256" key="1">
    <source>
        <dbReference type="PROSITE-ProRule" id="PRU00169"/>
    </source>
</evidence>
<dbReference type="Pfam" id="PF00072">
    <property type="entry name" value="Response_reg"/>
    <property type="match status" value="1"/>
</dbReference>
<accession>A0A840UED8</accession>
<feature type="modified residue" description="4-aspartylphosphate" evidence="1">
    <location>
        <position position="69"/>
    </location>
</feature>
<evidence type="ECO:0000313" key="4">
    <source>
        <dbReference type="Proteomes" id="UP000591735"/>
    </source>
</evidence>
<dbReference type="SUPFAM" id="SSF52172">
    <property type="entry name" value="CheY-like"/>
    <property type="match status" value="1"/>
</dbReference>
<dbReference type="InterPro" id="IPR011006">
    <property type="entry name" value="CheY-like_superfamily"/>
</dbReference>
<sequence>MTTNANNPLVLIAEDDPDDQLMLRDAFRERCGNCQLCFVNNGVELMDFLSGSPTQTIGHDPLPALLLLDLNMPFKDGRQSLTEIRANNRFRGMPTIILTTSRNDEDRQYCLSSGADGFLVKPARYTELLALVDSFQAYLNCCNPDCQEGSHD</sequence>
<feature type="domain" description="Response regulatory" evidence="2">
    <location>
        <begin position="9"/>
        <end position="136"/>
    </location>
</feature>
<proteinExistence type="predicted"/>